<dbReference type="EMBL" id="CP031517">
    <property type="protein sequence ID" value="QOS39798.1"/>
    <property type="molecule type" value="Genomic_DNA"/>
</dbReference>
<dbReference type="Proteomes" id="UP000578697">
    <property type="component" value="Unassembled WGS sequence"/>
</dbReference>
<evidence type="ECO:0000313" key="2">
    <source>
        <dbReference type="EMBL" id="MBB5218517.1"/>
    </source>
</evidence>
<keyword evidence="1" id="KW-0472">Membrane</keyword>
<reference evidence="2 4" key="2">
    <citation type="submission" date="2020-08" db="EMBL/GenBank/DDBJ databases">
        <title>Genomic Encyclopedia of Type Strains, Phase IV (KMG-IV): sequencing the most valuable type-strain genomes for metagenomic binning, comparative biology and taxonomic classification.</title>
        <authorList>
            <person name="Goeker M."/>
        </authorList>
    </citation>
    <scope>NUCLEOTIDE SEQUENCE [LARGE SCALE GENOMIC DNA]</scope>
    <source>
        <strain evidence="2 4">DSM 103679</strain>
    </source>
</reference>
<dbReference type="EMBL" id="JACHFR010000001">
    <property type="protein sequence ID" value="MBB5218517.1"/>
    <property type="molecule type" value="Genomic_DNA"/>
</dbReference>
<dbReference type="AlphaFoldDB" id="A0A840S9Y8"/>
<evidence type="ECO:0000313" key="5">
    <source>
        <dbReference type="Proteomes" id="UP000593591"/>
    </source>
</evidence>
<keyword evidence="4" id="KW-1185">Reference proteome</keyword>
<keyword evidence="1" id="KW-1133">Transmembrane helix</keyword>
<evidence type="ECO:0000313" key="4">
    <source>
        <dbReference type="Proteomes" id="UP000578697"/>
    </source>
</evidence>
<keyword evidence="1" id="KW-0812">Transmembrane</keyword>
<name>A0A840S9Y8_9SPIR</name>
<accession>A0A840S9Y8</accession>
<gene>
    <name evidence="3" type="ORF">DYE49_04720</name>
    <name evidence="2" type="ORF">HNP77_000861</name>
</gene>
<reference evidence="3 5" key="1">
    <citation type="submission" date="2018-08" db="EMBL/GenBank/DDBJ databases">
        <title>The first complete genome of Treponema rectale (CHPAT), a commensal spirochete of the bovine rectum.</title>
        <authorList>
            <person name="Staton G.J."/>
            <person name="Clegg S.R."/>
            <person name="Carter S.D."/>
            <person name="Radford A.D."/>
            <person name="Darby A."/>
            <person name="Hall N."/>
            <person name="Birtles R.J."/>
            <person name="Evans N.J."/>
        </authorList>
    </citation>
    <scope>NUCLEOTIDE SEQUENCE [LARGE SCALE GENOMIC DNA]</scope>
    <source>
        <strain evidence="3 5">CHPA</strain>
    </source>
</reference>
<organism evidence="2 4">
    <name type="scientific">Treponema rectale</name>
    <dbReference type="NCBI Taxonomy" id="744512"/>
    <lineage>
        <taxon>Bacteria</taxon>
        <taxon>Pseudomonadati</taxon>
        <taxon>Spirochaetota</taxon>
        <taxon>Spirochaetia</taxon>
        <taxon>Spirochaetales</taxon>
        <taxon>Treponemataceae</taxon>
        <taxon>Treponema</taxon>
    </lineage>
</organism>
<proteinExistence type="predicted"/>
<evidence type="ECO:0000256" key="1">
    <source>
        <dbReference type="SAM" id="Phobius"/>
    </source>
</evidence>
<sequence length="126" mass="14786">MEVLDNLRRRFGDFIRNNSKLTLTIIFTLTAFVAVALVIVLYETAHLPKPLKKSDIKQQNDFIQTDSFFVPDEKPVIEDYYFSRDEKEKWTEEETDKWFTVPDSRWVESLSEANRQKVNKILGAAP</sequence>
<dbReference type="KEGG" id="trc:DYE49_04720"/>
<feature type="transmembrane region" description="Helical" evidence="1">
    <location>
        <begin position="21"/>
        <end position="42"/>
    </location>
</feature>
<evidence type="ECO:0000313" key="3">
    <source>
        <dbReference type="EMBL" id="QOS39798.1"/>
    </source>
</evidence>
<protein>
    <submittedName>
        <fullName evidence="2">Uncharacterized protein</fullName>
    </submittedName>
</protein>
<dbReference type="RefSeq" id="WP_184651934.1">
    <property type="nucleotide sequence ID" value="NZ_JACHFR010000001.1"/>
</dbReference>
<dbReference type="Proteomes" id="UP000593591">
    <property type="component" value="Chromosome"/>
</dbReference>